<dbReference type="Proteomes" id="UP000249134">
    <property type="component" value="Chromosome 1"/>
</dbReference>
<reference evidence="1 2" key="1">
    <citation type="submission" date="2018-06" db="EMBL/GenBank/DDBJ databases">
        <authorList>
            <consortium name="Pathogen Informatics"/>
            <person name="Doyle S."/>
        </authorList>
    </citation>
    <scope>NUCLEOTIDE SEQUENCE [LARGE SCALE GENOMIC DNA]</scope>
    <source>
        <strain evidence="1 2">NCTC4824</strain>
    </source>
</reference>
<keyword evidence="2" id="KW-1185">Reference proteome</keyword>
<dbReference type="Pfam" id="PF10957">
    <property type="entry name" value="Spore_Cse60"/>
    <property type="match status" value="1"/>
</dbReference>
<name>A0A2X4W9C0_LEDLE</name>
<dbReference type="InterPro" id="IPR020296">
    <property type="entry name" value="Spore_Cse60"/>
</dbReference>
<accession>A0A2X4W9C0</accession>
<dbReference type="RefSeq" id="WP_066145556.1">
    <property type="nucleotide sequence ID" value="NZ_CBCSGM010000008.1"/>
</dbReference>
<proteinExistence type="predicted"/>
<evidence type="ECO:0000313" key="1">
    <source>
        <dbReference type="EMBL" id="SQI61247.1"/>
    </source>
</evidence>
<protein>
    <submittedName>
        <fullName evidence="1">Protein YteV</fullName>
    </submittedName>
</protein>
<organism evidence="1 2">
    <name type="scientific">Lederbergia lenta</name>
    <name type="common">Bacillus lentus</name>
    <dbReference type="NCBI Taxonomy" id="1467"/>
    <lineage>
        <taxon>Bacteria</taxon>
        <taxon>Bacillati</taxon>
        <taxon>Bacillota</taxon>
        <taxon>Bacilli</taxon>
        <taxon>Bacillales</taxon>
        <taxon>Bacillaceae</taxon>
        <taxon>Lederbergia</taxon>
    </lineage>
</organism>
<dbReference type="STRING" id="1348624.GCA_001591545_03644"/>
<gene>
    <name evidence="1" type="ORF">NCTC4824_03163</name>
</gene>
<sequence length="60" mass="6946">MMQVKLFDCEHEQDLEEEMNEFLGGLGTRDVIDIKYHIAAIGEADDEQIYCFSAMVLYVK</sequence>
<dbReference type="AlphaFoldDB" id="A0A2X4W9C0"/>
<dbReference type="EMBL" id="LS483476">
    <property type="protein sequence ID" value="SQI61247.1"/>
    <property type="molecule type" value="Genomic_DNA"/>
</dbReference>
<dbReference type="KEGG" id="blen:NCTC4824_03163"/>
<evidence type="ECO:0000313" key="2">
    <source>
        <dbReference type="Proteomes" id="UP000249134"/>
    </source>
</evidence>